<dbReference type="PANTHER" id="PTHR47585">
    <property type="match status" value="1"/>
</dbReference>
<feature type="region of interest" description="Disordered" evidence="1">
    <location>
        <begin position="427"/>
        <end position="455"/>
    </location>
</feature>
<evidence type="ECO:0000256" key="1">
    <source>
        <dbReference type="SAM" id="MobiDB-lite"/>
    </source>
</evidence>
<evidence type="ECO:0000313" key="5">
    <source>
        <dbReference type="Proteomes" id="UP001180551"/>
    </source>
</evidence>
<keyword evidence="5" id="KW-1185">Reference proteome</keyword>
<name>A0ABU2TFB5_9ACTN</name>
<reference evidence="4" key="1">
    <citation type="submission" date="2024-05" db="EMBL/GenBank/DDBJ databases">
        <title>30 novel species of actinomycetes from the DSMZ collection.</title>
        <authorList>
            <person name="Nouioui I."/>
        </authorList>
    </citation>
    <scope>NUCLEOTIDE SEQUENCE</scope>
    <source>
        <strain evidence="4">DSM 41527</strain>
    </source>
</reference>
<feature type="domain" description="AtuA-like ferredoxin-fold" evidence="3">
    <location>
        <begin position="460"/>
        <end position="554"/>
    </location>
</feature>
<feature type="domain" description="Acyclic terpene utilisation N-terminal" evidence="2">
    <location>
        <begin position="2"/>
        <end position="412"/>
    </location>
</feature>
<organism evidence="4 5">
    <name type="scientific">Streptomyces mooreae</name>
    <dbReference type="NCBI Taxonomy" id="3075523"/>
    <lineage>
        <taxon>Bacteria</taxon>
        <taxon>Bacillati</taxon>
        <taxon>Actinomycetota</taxon>
        <taxon>Actinomycetes</taxon>
        <taxon>Kitasatosporales</taxon>
        <taxon>Streptomycetaceae</taxon>
        <taxon>Streptomyces</taxon>
    </lineage>
</organism>
<dbReference type="Proteomes" id="UP001180551">
    <property type="component" value="Unassembled WGS sequence"/>
</dbReference>
<dbReference type="EMBL" id="JAVRFE010000048">
    <property type="protein sequence ID" value="MDT0459637.1"/>
    <property type="molecule type" value="Genomic_DNA"/>
</dbReference>
<proteinExistence type="predicted"/>
<dbReference type="InterPro" id="IPR056362">
    <property type="entry name" value="AtuA-like_ferredoxin_dom"/>
</dbReference>
<sequence>MGNASGFYGDRFDALREMLTGGPLDVLTGDYLAELTMLILGRDRLKDPARGYAKTFLRQLEDGLGLAVERGVRIVANAGGLNPAGLADAVRELADKVGVSVSVAHVEGDDLLARGGWGEGVLTANAYLGGGGIAACLRAGADVVVTGRVTDAALVSGAAQAHFGWRPGDLDQLAGAVAAGHVLECGAQATGGNYSFFGAHDLLRPGFPLAEIAADGSAVITKHPGTGGAVTTGTVTAQLLYETSGARYAGPDVTARLDTVRLTEEGPDRVRISGVRGEAPPPTLKTGLTRLGGWRNEVTFVLTGLDVTAKAVLVRRQMEAAFDAVGNRPAEVRWTLARTDHADAEVQEEASALLRLVVRDADQDAVGRVVSGAAVELALASYPGFHVTAPPGRGTPYGVFEAVAVDAAGVPQVSVLADGTRVTIPPASVTSATSATRELERLPDPELPEPLPAGATRRAPLGLVAGARSGDKGGSANVGVWARTDRAWRWLAHELTVERFRQLLPEAAELPVDRHVLPNLRALNFVVDGLLGEGVAAQARFDPQAKAVGEWLRARHMDIPEVLL</sequence>
<dbReference type="InterPro" id="IPR010839">
    <property type="entry name" value="AtuA_N"/>
</dbReference>
<accession>A0ABU2TFB5</accession>
<dbReference type="PANTHER" id="PTHR47585:SF1">
    <property type="entry name" value="DUF1446 DOMAIN-CONTAINING PROTEIN"/>
    <property type="match status" value="1"/>
</dbReference>
<evidence type="ECO:0000313" key="4">
    <source>
        <dbReference type="EMBL" id="MDT0459637.1"/>
    </source>
</evidence>
<evidence type="ECO:0000259" key="2">
    <source>
        <dbReference type="Pfam" id="PF07287"/>
    </source>
</evidence>
<dbReference type="Pfam" id="PF23544">
    <property type="entry name" value="AtuA_ferredoxin"/>
    <property type="match status" value="1"/>
</dbReference>
<comment type="caution">
    <text evidence="4">The sequence shown here is derived from an EMBL/GenBank/DDBJ whole genome shotgun (WGS) entry which is preliminary data.</text>
</comment>
<gene>
    <name evidence="4" type="ORF">RM550_28645</name>
</gene>
<dbReference type="Pfam" id="PF07287">
    <property type="entry name" value="AtuA"/>
    <property type="match status" value="1"/>
</dbReference>
<protein>
    <submittedName>
        <fullName evidence="4">Acyclic terpene utilization AtuA family protein</fullName>
    </submittedName>
</protein>
<evidence type="ECO:0000259" key="3">
    <source>
        <dbReference type="Pfam" id="PF23544"/>
    </source>
</evidence>